<proteinExistence type="predicted"/>
<gene>
    <name evidence="2" type="ORF">KY290_034370</name>
</gene>
<accession>A0ABQ7U313</accession>
<evidence type="ECO:0000313" key="3">
    <source>
        <dbReference type="Proteomes" id="UP000826656"/>
    </source>
</evidence>
<sequence>MELQSNEQNDQGLLKPSNQDNTNQEATPWQLVTDKSGRKGSHYVGKATKITKGTFSSLTDRGDMYQSYYDIQGQRRDVMEPGGCQVNTPQ</sequence>
<dbReference type="Proteomes" id="UP000826656">
    <property type="component" value="Unassembled WGS sequence"/>
</dbReference>
<protein>
    <submittedName>
        <fullName evidence="2">Uncharacterized protein</fullName>
    </submittedName>
</protein>
<name>A0ABQ7U313_SOLTU</name>
<organism evidence="2 3">
    <name type="scientific">Solanum tuberosum</name>
    <name type="common">Potato</name>
    <dbReference type="NCBI Taxonomy" id="4113"/>
    <lineage>
        <taxon>Eukaryota</taxon>
        <taxon>Viridiplantae</taxon>
        <taxon>Streptophyta</taxon>
        <taxon>Embryophyta</taxon>
        <taxon>Tracheophyta</taxon>
        <taxon>Spermatophyta</taxon>
        <taxon>Magnoliopsida</taxon>
        <taxon>eudicotyledons</taxon>
        <taxon>Gunneridae</taxon>
        <taxon>Pentapetalae</taxon>
        <taxon>asterids</taxon>
        <taxon>lamiids</taxon>
        <taxon>Solanales</taxon>
        <taxon>Solanaceae</taxon>
        <taxon>Solanoideae</taxon>
        <taxon>Solaneae</taxon>
        <taxon>Solanum</taxon>
    </lineage>
</organism>
<keyword evidence="3" id="KW-1185">Reference proteome</keyword>
<comment type="caution">
    <text evidence="2">The sequence shown here is derived from an EMBL/GenBank/DDBJ whole genome shotgun (WGS) entry which is preliminary data.</text>
</comment>
<evidence type="ECO:0000313" key="2">
    <source>
        <dbReference type="EMBL" id="KAH0741327.1"/>
    </source>
</evidence>
<feature type="region of interest" description="Disordered" evidence="1">
    <location>
        <begin position="1"/>
        <end position="41"/>
    </location>
</feature>
<feature type="compositionally biased region" description="Polar residues" evidence="1">
    <location>
        <begin position="1"/>
        <end position="27"/>
    </location>
</feature>
<dbReference type="EMBL" id="JAIVGD010000026">
    <property type="protein sequence ID" value="KAH0741327.1"/>
    <property type="molecule type" value="Genomic_DNA"/>
</dbReference>
<evidence type="ECO:0000256" key="1">
    <source>
        <dbReference type="SAM" id="MobiDB-lite"/>
    </source>
</evidence>
<reference evidence="2 3" key="1">
    <citation type="journal article" date="2021" name="bioRxiv">
        <title>Chromosome-scale and haplotype-resolved genome assembly of a tetraploid potato cultivar.</title>
        <authorList>
            <person name="Sun H."/>
            <person name="Jiao W.-B."/>
            <person name="Krause K."/>
            <person name="Campoy J.A."/>
            <person name="Goel M."/>
            <person name="Folz-Donahue K."/>
            <person name="Kukat C."/>
            <person name="Huettel B."/>
            <person name="Schneeberger K."/>
        </authorList>
    </citation>
    <scope>NUCLEOTIDE SEQUENCE [LARGE SCALE GENOMIC DNA]</scope>
    <source>
        <strain evidence="2">SolTubOtavaFocal</strain>
        <tissue evidence="2">Leaves</tissue>
    </source>
</reference>